<dbReference type="GO" id="GO:0006355">
    <property type="term" value="P:regulation of DNA-templated transcription"/>
    <property type="evidence" value="ECO:0007669"/>
    <property type="project" value="UniProtKB-ARBA"/>
</dbReference>
<comment type="subcellular location">
    <subcellularLocation>
        <location evidence="1">Nucleus</location>
    </subcellularLocation>
</comment>
<keyword evidence="5" id="KW-0539">Nucleus</keyword>
<evidence type="ECO:0000313" key="8">
    <source>
        <dbReference type="Proteomes" id="UP000824469"/>
    </source>
</evidence>
<dbReference type="InterPro" id="IPR001005">
    <property type="entry name" value="SANT/Myb"/>
</dbReference>
<dbReference type="Pfam" id="PF13837">
    <property type="entry name" value="Myb_DNA-bind_4"/>
    <property type="match status" value="1"/>
</dbReference>
<evidence type="ECO:0000313" key="7">
    <source>
        <dbReference type="EMBL" id="KAH9315638.1"/>
    </source>
</evidence>
<evidence type="ECO:0000256" key="4">
    <source>
        <dbReference type="ARBA" id="ARBA00023163"/>
    </source>
</evidence>
<organism evidence="7 8">
    <name type="scientific">Taxus chinensis</name>
    <name type="common">Chinese yew</name>
    <name type="synonym">Taxus wallichiana var. chinensis</name>
    <dbReference type="NCBI Taxonomy" id="29808"/>
    <lineage>
        <taxon>Eukaryota</taxon>
        <taxon>Viridiplantae</taxon>
        <taxon>Streptophyta</taxon>
        <taxon>Embryophyta</taxon>
        <taxon>Tracheophyta</taxon>
        <taxon>Spermatophyta</taxon>
        <taxon>Pinopsida</taxon>
        <taxon>Pinidae</taxon>
        <taxon>Conifers II</taxon>
        <taxon>Cupressales</taxon>
        <taxon>Taxaceae</taxon>
        <taxon>Taxus</taxon>
    </lineage>
</organism>
<dbReference type="InterPro" id="IPR044822">
    <property type="entry name" value="Myb_DNA-bind_4"/>
</dbReference>
<accession>A0AA38G6J5</accession>
<evidence type="ECO:0000256" key="3">
    <source>
        <dbReference type="ARBA" id="ARBA00023125"/>
    </source>
</evidence>
<dbReference type="PANTHER" id="PTHR21654:SF84">
    <property type="entry name" value="SI:DKEY-66I24.7"/>
    <property type="match status" value="1"/>
</dbReference>
<dbReference type="PANTHER" id="PTHR21654">
    <property type="entry name" value="FI21293P1"/>
    <property type="match status" value="1"/>
</dbReference>
<proteinExistence type="predicted"/>
<feature type="domain" description="Myb-like" evidence="6">
    <location>
        <begin position="55"/>
        <end position="119"/>
    </location>
</feature>
<keyword evidence="4" id="KW-0804">Transcription</keyword>
<comment type="caution">
    <text evidence="7">The sequence shown here is derived from an EMBL/GenBank/DDBJ whole genome shotgun (WGS) entry which is preliminary data.</text>
</comment>
<dbReference type="GO" id="GO:0005634">
    <property type="term" value="C:nucleus"/>
    <property type="evidence" value="ECO:0007669"/>
    <property type="project" value="UniProtKB-SubCell"/>
</dbReference>
<dbReference type="PROSITE" id="PS50090">
    <property type="entry name" value="MYB_LIKE"/>
    <property type="match status" value="1"/>
</dbReference>
<keyword evidence="8" id="KW-1185">Reference proteome</keyword>
<dbReference type="InterPro" id="IPR058943">
    <property type="entry name" value="GT-1/4_C"/>
</dbReference>
<keyword evidence="2" id="KW-0805">Transcription regulation</keyword>
<dbReference type="AlphaFoldDB" id="A0AA38G6J5"/>
<reference evidence="7 8" key="1">
    <citation type="journal article" date="2021" name="Nat. Plants">
        <title>The Taxus genome provides insights into paclitaxel biosynthesis.</title>
        <authorList>
            <person name="Xiong X."/>
            <person name="Gou J."/>
            <person name="Liao Q."/>
            <person name="Li Y."/>
            <person name="Zhou Q."/>
            <person name="Bi G."/>
            <person name="Li C."/>
            <person name="Du R."/>
            <person name="Wang X."/>
            <person name="Sun T."/>
            <person name="Guo L."/>
            <person name="Liang H."/>
            <person name="Lu P."/>
            <person name="Wu Y."/>
            <person name="Zhang Z."/>
            <person name="Ro D.K."/>
            <person name="Shang Y."/>
            <person name="Huang S."/>
            <person name="Yan J."/>
        </authorList>
    </citation>
    <scope>NUCLEOTIDE SEQUENCE [LARGE SCALE GENOMIC DNA]</scope>
    <source>
        <strain evidence="7">Ta-2019</strain>
    </source>
</reference>
<evidence type="ECO:0000256" key="2">
    <source>
        <dbReference type="ARBA" id="ARBA00023015"/>
    </source>
</evidence>
<keyword evidence="3" id="KW-0238">DNA-binding</keyword>
<dbReference type="Pfam" id="PF26214">
    <property type="entry name" value="Ubiquitin_GT-1"/>
    <property type="match status" value="2"/>
</dbReference>
<evidence type="ECO:0000259" key="6">
    <source>
        <dbReference type="PROSITE" id="PS50090"/>
    </source>
</evidence>
<dbReference type="EMBL" id="JAHRHJ020000005">
    <property type="protein sequence ID" value="KAH9315638.1"/>
    <property type="molecule type" value="Genomic_DNA"/>
</dbReference>
<name>A0AA38G6J5_TAXCH</name>
<dbReference type="OMA" id="WSWRDTS"/>
<dbReference type="CDD" id="cd12203">
    <property type="entry name" value="GT1"/>
    <property type="match status" value="1"/>
</dbReference>
<evidence type="ECO:0000256" key="5">
    <source>
        <dbReference type="ARBA" id="ARBA00023242"/>
    </source>
</evidence>
<feature type="non-terminal residue" evidence="7">
    <location>
        <position position="362"/>
    </location>
</feature>
<dbReference type="GO" id="GO:0003677">
    <property type="term" value="F:DNA binding"/>
    <property type="evidence" value="ECO:0007669"/>
    <property type="project" value="UniProtKB-KW"/>
</dbReference>
<dbReference type="Gene3D" id="1.10.10.60">
    <property type="entry name" value="Homeodomain-like"/>
    <property type="match status" value="1"/>
</dbReference>
<protein>
    <recommendedName>
        <fullName evidence="6">Myb-like domain-containing protein</fullName>
    </recommendedName>
</protein>
<gene>
    <name evidence="7" type="ORF">KI387_024265</name>
</gene>
<dbReference type="Proteomes" id="UP000824469">
    <property type="component" value="Unassembled WGS sequence"/>
</dbReference>
<sequence>MEVVVTSGVTSLPLALPLHQQHPQYQHQQQQQHQHQLQQQLVLTESSGDDHELRAPKKRAETWIGDEIKTLLAHRKELNSLFNASKSNKHLWEQISGKMRERGYDRSPTMCKDKWRNLLKDYRKLSHQHKPGTPKVGYYKDIEDIIGDRPKPNNNATYTNSPLKYEPSALQIVPKDFDRPALNLDQRLDNDSQATSLLSHESPLSPWNWRDTSANGLPQWNAGMEHNVTSGRVIVVKWGDVTRRIGIDGSAEAIKDAIKSVFGLRSKRAFWLEDEDGVVRSFDRDMPLRSYNLQVDPGLTVKICYYDVSTRLPIVTEERTLYCEEDFRELLARRGWLAVREVGGYKDIDSMEELRPNSLYQQ</sequence>
<evidence type="ECO:0000256" key="1">
    <source>
        <dbReference type="ARBA" id="ARBA00004123"/>
    </source>
</evidence>